<sequence length="32" mass="3722">RPGCPSSFRVRLRATTYISGFSFRKFSRLQSI</sequence>
<reference evidence="1" key="1">
    <citation type="journal article" date="2010" name="PLoS Biol.">
        <title>Tracking marsupial evolution using archaic genomic retroposon insertions.</title>
        <authorList>
            <person name="Nilsson M.A."/>
            <person name="Churakov G."/>
            <person name="Sommer M."/>
            <person name="Tran N."/>
            <person name="Zemann A."/>
            <person name="Brosius J."/>
            <person name="Schmitz J."/>
        </authorList>
    </citation>
    <scope>NUCLEOTIDE SEQUENCE</scope>
</reference>
<organism evidence="1">
    <name type="scientific">Trichosurus vulpecula</name>
    <name type="common">Brush-tailed possum</name>
    <dbReference type="NCBI Taxonomy" id="9337"/>
    <lineage>
        <taxon>Eukaryota</taxon>
        <taxon>Metazoa</taxon>
        <taxon>Chordata</taxon>
        <taxon>Craniata</taxon>
        <taxon>Vertebrata</taxon>
        <taxon>Euteleostomi</taxon>
        <taxon>Mammalia</taxon>
        <taxon>Metatheria</taxon>
        <taxon>Diprotodontia</taxon>
        <taxon>Phalangeridae</taxon>
        <taxon>Trichosurus</taxon>
    </lineage>
</organism>
<evidence type="ECO:0000313" key="1">
    <source>
        <dbReference type="EMBL" id="CBJ24645.1"/>
    </source>
</evidence>
<feature type="non-terminal residue" evidence="1">
    <location>
        <position position="1"/>
    </location>
</feature>
<dbReference type="AlphaFoldDB" id="D9U8X1"/>
<proteinExistence type="predicted"/>
<gene>
    <name evidence="1" type="primary">sec24C</name>
</gene>
<protein>
    <submittedName>
        <fullName evidence="1">Sec24C protein</fullName>
    </submittedName>
</protein>
<name>D9U8X1_TRIVU</name>
<dbReference type="EMBL" id="FN661529">
    <property type="protein sequence ID" value="CBJ24645.1"/>
    <property type="molecule type" value="Genomic_DNA"/>
</dbReference>
<accession>D9U8X1</accession>
<feature type="non-terminal residue" evidence="1">
    <location>
        <position position="32"/>
    </location>
</feature>